<reference evidence="2" key="2">
    <citation type="journal article" date="2023" name="IMA Fungus">
        <title>Comparative genomic study of the Penicillium genus elucidates a diverse pangenome and 15 lateral gene transfer events.</title>
        <authorList>
            <person name="Petersen C."/>
            <person name="Sorensen T."/>
            <person name="Nielsen M.R."/>
            <person name="Sondergaard T.E."/>
            <person name="Sorensen J.L."/>
            <person name="Fitzpatrick D.A."/>
            <person name="Frisvad J.C."/>
            <person name="Nielsen K.L."/>
        </authorList>
    </citation>
    <scope>NUCLEOTIDE SEQUENCE</scope>
    <source>
        <strain evidence="2">IBT 30761</strain>
    </source>
</reference>
<dbReference type="Proteomes" id="UP001149074">
    <property type="component" value="Unassembled WGS sequence"/>
</dbReference>
<feature type="compositionally biased region" description="Basic and acidic residues" evidence="1">
    <location>
        <begin position="305"/>
        <end position="317"/>
    </location>
</feature>
<dbReference type="InterPro" id="IPR022198">
    <property type="entry name" value="DUF3723"/>
</dbReference>
<feature type="compositionally biased region" description="Polar residues" evidence="1">
    <location>
        <begin position="185"/>
        <end position="204"/>
    </location>
</feature>
<dbReference type="AlphaFoldDB" id="A0A9W9G398"/>
<feature type="compositionally biased region" description="Polar residues" evidence="1">
    <location>
        <begin position="318"/>
        <end position="335"/>
    </location>
</feature>
<evidence type="ECO:0000313" key="2">
    <source>
        <dbReference type="EMBL" id="KAJ5110855.1"/>
    </source>
</evidence>
<organism evidence="2 3">
    <name type="scientific">Penicillium argentinense</name>
    <dbReference type="NCBI Taxonomy" id="1131581"/>
    <lineage>
        <taxon>Eukaryota</taxon>
        <taxon>Fungi</taxon>
        <taxon>Dikarya</taxon>
        <taxon>Ascomycota</taxon>
        <taxon>Pezizomycotina</taxon>
        <taxon>Eurotiomycetes</taxon>
        <taxon>Eurotiomycetidae</taxon>
        <taxon>Eurotiales</taxon>
        <taxon>Aspergillaceae</taxon>
        <taxon>Penicillium</taxon>
    </lineage>
</organism>
<comment type="caution">
    <text evidence="2">The sequence shown here is derived from an EMBL/GenBank/DDBJ whole genome shotgun (WGS) entry which is preliminary data.</text>
</comment>
<dbReference type="GeneID" id="81352863"/>
<gene>
    <name evidence="2" type="ORF">N7532_001390</name>
</gene>
<protein>
    <submittedName>
        <fullName evidence="2">Uncharacterized protein</fullName>
    </submittedName>
</protein>
<feature type="region of interest" description="Disordered" evidence="1">
    <location>
        <begin position="184"/>
        <end position="237"/>
    </location>
</feature>
<evidence type="ECO:0000313" key="3">
    <source>
        <dbReference type="Proteomes" id="UP001149074"/>
    </source>
</evidence>
<evidence type="ECO:0000256" key="1">
    <source>
        <dbReference type="SAM" id="MobiDB-lite"/>
    </source>
</evidence>
<sequence>MMQLWLFAIRHFVNTPPVRRPEKSSKPFYWSTEMVSLHRLARFACRLGFRSNEIHDLSSKDQNDSLARGLLERICSDEFLELEPNKLKAISTQFGGALEDIRRHQIHVMGPGQFATNDVGQRAQRRCNRPTINQYEIQRGDLFIKQVFSGDQSPAEFVTPLGVTRDILFCFFGDNLVTEIRDWSRSTTRAQNGHSMRSANNGSTSHHRDQTQDLPPHSPLFPTASENRDTEELAQEPGTCWAEQLQISPSIYSKPSDVESTQSDDHGTPLDVGSVDPQTLVSDERASCEHPMSLSADSPVVLETSSDHGPKISDRSADNVTRSPVSLYSHPTGTPDNDIEMVSEPNPPSSVHIPLATGFETNSGEFGRMTYITHHSKIPEILKMWYNSRQDVLVIFLFEIRAFYKFPLENSYDLRSTLCSLAQEYCFMVIHDLYGLTVPDINKIYETALTHHLILAGKRDTPSQKRNSSSEISVDEFRRYVQIYDIHTGKRKREEGESKSSKRPRGRAG</sequence>
<accession>A0A9W9G398</accession>
<proteinExistence type="predicted"/>
<reference evidence="2" key="1">
    <citation type="submission" date="2022-11" db="EMBL/GenBank/DDBJ databases">
        <authorList>
            <person name="Petersen C."/>
        </authorList>
    </citation>
    <scope>NUCLEOTIDE SEQUENCE</scope>
    <source>
        <strain evidence="2">IBT 30761</strain>
    </source>
</reference>
<keyword evidence="3" id="KW-1185">Reference proteome</keyword>
<dbReference type="OrthoDB" id="4227485at2759"/>
<name>A0A9W9G398_9EURO</name>
<dbReference type="EMBL" id="JAPQKI010000002">
    <property type="protein sequence ID" value="KAJ5110855.1"/>
    <property type="molecule type" value="Genomic_DNA"/>
</dbReference>
<feature type="region of interest" description="Disordered" evidence="1">
    <location>
        <begin position="253"/>
        <end position="276"/>
    </location>
</feature>
<feature type="region of interest" description="Disordered" evidence="1">
    <location>
        <begin position="488"/>
        <end position="509"/>
    </location>
</feature>
<feature type="region of interest" description="Disordered" evidence="1">
    <location>
        <begin position="304"/>
        <end position="337"/>
    </location>
</feature>
<dbReference type="RefSeq" id="XP_056478925.1">
    <property type="nucleotide sequence ID" value="XM_056613884.1"/>
</dbReference>
<dbReference type="Pfam" id="PF12520">
    <property type="entry name" value="DUF3723"/>
    <property type="match status" value="1"/>
</dbReference>